<reference evidence="1" key="1">
    <citation type="journal article" date="2014" name="Nat. Commun.">
        <title>The tobacco genome sequence and its comparison with those of tomato and potato.</title>
        <authorList>
            <person name="Sierro N."/>
            <person name="Battey J.N."/>
            <person name="Ouadi S."/>
            <person name="Bakaher N."/>
            <person name="Bovet L."/>
            <person name="Willig A."/>
            <person name="Goepfert S."/>
            <person name="Peitsch M.C."/>
            <person name="Ivanov N.V."/>
        </authorList>
    </citation>
    <scope>NUCLEOTIDE SEQUENCE [LARGE SCALE GENOMIC DNA]</scope>
</reference>
<reference evidence="2" key="2">
    <citation type="submission" date="2025-08" db="UniProtKB">
        <authorList>
            <consortium name="RefSeq"/>
        </authorList>
    </citation>
    <scope>IDENTIFICATION</scope>
    <source>
        <tissue evidence="2">Leaf</tissue>
    </source>
</reference>
<proteinExistence type="predicted"/>
<evidence type="ECO:0000313" key="1">
    <source>
        <dbReference type="Proteomes" id="UP000790787"/>
    </source>
</evidence>
<accession>A0AC58U208</accession>
<keyword evidence="1" id="KW-1185">Reference proteome</keyword>
<protein>
    <submittedName>
        <fullName evidence="2">Uncharacterized protein LOC142178095</fullName>
    </submittedName>
</protein>
<name>A0AC58U208_TOBAC</name>
<organism evidence="1 2">
    <name type="scientific">Nicotiana tabacum</name>
    <name type="common">Common tobacco</name>
    <dbReference type="NCBI Taxonomy" id="4097"/>
    <lineage>
        <taxon>Eukaryota</taxon>
        <taxon>Viridiplantae</taxon>
        <taxon>Streptophyta</taxon>
        <taxon>Embryophyta</taxon>
        <taxon>Tracheophyta</taxon>
        <taxon>Spermatophyta</taxon>
        <taxon>Magnoliopsida</taxon>
        <taxon>eudicotyledons</taxon>
        <taxon>Gunneridae</taxon>
        <taxon>Pentapetalae</taxon>
        <taxon>asterids</taxon>
        <taxon>lamiids</taxon>
        <taxon>Solanales</taxon>
        <taxon>Solanaceae</taxon>
        <taxon>Nicotianoideae</taxon>
        <taxon>Nicotianeae</taxon>
        <taxon>Nicotiana</taxon>
    </lineage>
</organism>
<gene>
    <name evidence="2" type="primary">LOC142178095</name>
</gene>
<sequence>MYLKATRPDILYDVSLLSRFTNCSTDTYFRAAKRVMRYVNGRLIFGIKFYANQKYICREVFVDNQAAIAISNNLVFHGKTKHFNIKLFYLRDLQKERSVRLKYCKSDPQLVDIFTKALPKNKFEFLREAWNLQQLKQGGRLNNCLSYCKIKSNNC</sequence>
<evidence type="ECO:0000313" key="2">
    <source>
        <dbReference type="RefSeq" id="XP_075103523.1"/>
    </source>
</evidence>
<dbReference type="RefSeq" id="XP_075103523.1">
    <property type="nucleotide sequence ID" value="XM_075247422.1"/>
</dbReference>
<dbReference type="Proteomes" id="UP000790787">
    <property type="component" value="Chromosome 3"/>
</dbReference>